<dbReference type="PANTHER" id="PTHR33392">
    <property type="entry name" value="POLYISOPRENYL-TEICHOIC ACID--PEPTIDOGLYCAN TEICHOIC ACID TRANSFERASE TAGU"/>
    <property type="match status" value="1"/>
</dbReference>
<dbReference type="eggNOG" id="COG1316">
    <property type="taxonomic scope" value="Bacteria"/>
</dbReference>
<name>E1QY68_OLSUV</name>
<evidence type="ECO:0000313" key="6">
    <source>
        <dbReference type="EMBL" id="ADK67332.1"/>
    </source>
</evidence>
<dbReference type="Gene3D" id="3.30.70.2390">
    <property type="match status" value="1"/>
</dbReference>
<evidence type="ECO:0000256" key="3">
    <source>
        <dbReference type="SAM" id="Phobius"/>
    </source>
</evidence>
<dbReference type="PANTHER" id="PTHR33392:SF6">
    <property type="entry name" value="POLYISOPRENYL-TEICHOIC ACID--PEPTIDOGLYCAN TEICHOIC ACID TRANSFERASE TAGU"/>
    <property type="match status" value="1"/>
</dbReference>
<dbReference type="STRING" id="633147.Olsu_0200"/>
<proteinExistence type="inferred from homology"/>
<dbReference type="EMBL" id="CP002106">
    <property type="protein sequence ID" value="ADK67332.1"/>
    <property type="molecule type" value="Genomic_DNA"/>
</dbReference>
<protein>
    <submittedName>
        <fullName evidence="6">Cell envelope-related transcriptional attenuator</fullName>
    </submittedName>
</protein>
<dbReference type="Proteomes" id="UP000000333">
    <property type="component" value="Chromosome"/>
</dbReference>
<evidence type="ECO:0000259" key="4">
    <source>
        <dbReference type="Pfam" id="PF03816"/>
    </source>
</evidence>
<keyword evidence="3" id="KW-1133">Transmembrane helix</keyword>
<reference evidence="6 7" key="1">
    <citation type="journal article" date="2010" name="Stand. Genomic Sci.">
        <title>Complete genome sequence of Olsenella uli type strain (VPI D76D-27C).</title>
        <authorList>
            <person name="Goker M."/>
            <person name="Held B."/>
            <person name="Lucas S."/>
            <person name="Nolan M."/>
            <person name="Yasawong M."/>
            <person name="Glavina Del Rio T."/>
            <person name="Tice H."/>
            <person name="Cheng J.F."/>
            <person name="Bruce D."/>
            <person name="Detter J.C."/>
            <person name="Tapia R."/>
            <person name="Han C."/>
            <person name="Goodwin L."/>
            <person name="Pitluck S."/>
            <person name="Liolios K."/>
            <person name="Ivanova N."/>
            <person name="Mavromatis K."/>
            <person name="Mikhailova N."/>
            <person name="Pati A."/>
            <person name="Chen A."/>
            <person name="Palaniappan K."/>
            <person name="Land M."/>
            <person name="Hauser L."/>
            <person name="Chang Y.J."/>
            <person name="Jeffries C.D."/>
            <person name="Rohde M."/>
            <person name="Sikorski J."/>
            <person name="Pukall R."/>
            <person name="Woyke T."/>
            <person name="Bristow J."/>
            <person name="Eisen J.A."/>
            <person name="Markowitz V."/>
            <person name="Hugenholtz P."/>
            <person name="Kyrpides N.C."/>
            <person name="Klenk H.P."/>
            <person name="Lapidus A."/>
        </authorList>
    </citation>
    <scope>NUCLEOTIDE SEQUENCE [LARGE SCALE GENOMIC DNA]</scope>
    <source>
        <strain evidence="7">ATCC 49627 / DSM 7084 / CIP 109912 / JCM 12494 / NCIMB 702895 / VPI D76D-27C</strain>
    </source>
</reference>
<feature type="region of interest" description="Disordered" evidence="2">
    <location>
        <begin position="351"/>
        <end position="394"/>
    </location>
</feature>
<dbReference type="NCBIfam" id="TIGR00350">
    <property type="entry name" value="lytR_cpsA_psr"/>
    <property type="match status" value="1"/>
</dbReference>
<organism evidence="6 7">
    <name type="scientific">Olsenella uli (strain ATCC 49627 / DSM 7084 / CCUG 31166 / CIP 109912 / JCM 12494 / LMG 11480 / NCIMB 702895 / VPI D76D-27C)</name>
    <name type="common">Lactobacillus uli</name>
    <dbReference type="NCBI Taxonomy" id="633147"/>
    <lineage>
        <taxon>Bacteria</taxon>
        <taxon>Bacillati</taxon>
        <taxon>Actinomycetota</taxon>
        <taxon>Coriobacteriia</taxon>
        <taxon>Coriobacteriales</taxon>
        <taxon>Atopobiaceae</taxon>
        <taxon>Olsenella</taxon>
    </lineage>
</organism>
<evidence type="ECO:0000256" key="1">
    <source>
        <dbReference type="ARBA" id="ARBA00006068"/>
    </source>
</evidence>
<comment type="similarity">
    <text evidence="1">Belongs to the LytR/CpsA/Psr (LCP) family.</text>
</comment>
<evidence type="ECO:0000256" key="2">
    <source>
        <dbReference type="SAM" id="MobiDB-lite"/>
    </source>
</evidence>
<accession>E1QY68</accession>
<dbReference type="Pfam" id="PF03816">
    <property type="entry name" value="LytR_cpsA_psr"/>
    <property type="match status" value="1"/>
</dbReference>
<dbReference type="AlphaFoldDB" id="E1QY68"/>
<keyword evidence="3" id="KW-0812">Transmembrane</keyword>
<dbReference type="InterPro" id="IPR050922">
    <property type="entry name" value="LytR/CpsA/Psr_CW_biosynth"/>
</dbReference>
<feature type="domain" description="Cell envelope-related transcriptional attenuator" evidence="4">
    <location>
        <begin position="122"/>
        <end position="269"/>
    </location>
</feature>
<keyword evidence="3" id="KW-0472">Membrane</keyword>
<dbReference type="HOGENOM" id="CLU_016455_3_0_11"/>
<dbReference type="InterPro" id="IPR004474">
    <property type="entry name" value="LytR_CpsA_psr"/>
</dbReference>
<feature type="transmembrane region" description="Helical" evidence="3">
    <location>
        <begin position="41"/>
        <end position="64"/>
    </location>
</feature>
<keyword evidence="7" id="KW-1185">Reference proteome</keyword>
<dbReference type="Pfam" id="PF13399">
    <property type="entry name" value="LytR_C"/>
    <property type="match status" value="1"/>
</dbReference>
<dbReference type="InterPro" id="IPR027381">
    <property type="entry name" value="LytR/CpsA/Psr_C"/>
</dbReference>
<feature type="domain" description="LytR/CpsA/Psr regulator C-terminal" evidence="5">
    <location>
        <begin position="400"/>
        <end position="484"/>
    </location>
</feature>
<evidence type="ECO:0000313" key="7">
    <source>
        <dbReference type="Proteomes" id="UP000000333"/>
    </source>
</evidence>
<sequence length="486" mass="50819">MARKHMSGEDLASDAERLSRARAAKHYAQANLKRRHRRRRIVGAIVGVFAALLLGAGGAAWAYINNINQRLGSNIDPKLRQTLESATAQDPGDPFYMLLLGIDKDEGRAEGSEYGSSDSAYRSDSIMLVRVDPKNKKATLVSIHRDTLVDLGEHGKQKINAAYSIGGAAYATEVISQFAGVPISHYAEVDMDGMAAVVNAVGGVTVDLPVPVRDPGYTGLDLPAGEQTLDGQTAALLCRARHAYDSYGDGDVYRAANQRSVIAAVVKKVLGSDLATMTATVSAMADMVNTDMNVSSILSLATQFSGMDADTDILTGMAPTTSRYQNDTWYELCDTNAWRAMMERVDQGLSPYEDASSDLSSGVSAQSADQTSTEKAPTSDSSASPTGEAADGDKAVLKGTVTVVNASTTDGVAGDAATRLSGVGFTASAQSAGVVSETTHVYYNGDGKAAARGVVQTLGLGVTAEPNDGTQPTGTDVVVVLGTDTN</sequence>
<evidence type="ECO:0000259" key="5">
    <source>
        <dbReference type="Pfam" id="PF13399"/>
    </source>
</evidence>
<dbReference type="KEGG" id="ols:Olsu_0200"/>
<feature type="compositionally biased region" description="Polar residues" evidence="2">
    <location>
        <begin position="357"/>
        <end position="385"/>
    </location>
</feature>
<dbReference type="Gene3D" id="3.40.630.190">
    <property type="entry name" value="LCP protein"/>
    <property type="match status" value="1"/>
</dbReference>
<gene>
    <name evidence="6" type="ordered locus">Olsu_0200</name>
</gene>